<proteinExistence type="predicted"/>
<reference evidence="1" key="1">
    <citation type="submission" date="2021-01" db="EMBL/GenBank/DDBJ databases">
        <authorList>
            <consortium name="Genoscope - CEA"/>
            <person name="William W."/>
        </authorList>
    </citation>
    <scope>NUCLEOTIDE SEQUENCE</scope>
</reference>
<accession>A0A8S1P2L0</accession>
<comment type="caution">
    <text evidence="1">The sequence shown here is derived from an EMBL/GenBank/DDBJ whole genome shotgun (WGS) entry which is preliminary data.</text>
</comment>
<organism evidence="1 2">
    <name type="scientific">Paramecium sonneborni</name>
    <dbReference type="NCBI Taxonomy" id="65129"/>
    <lineage>
        <taxon>Eukaryota</taxon>
        <taxon>Sar</taxon>
        <taxon>Alveolata</taxon>
        <taxon>Ciliophora</taxon>
        <taxon>Intramacronucleata</taxon>
        <taxon>Oligohymenophorea</taxon>
        <taxon>Peniculida</taxon>
        <taxon>Parameciidae</taxon>
        <taxon>Paramecium</taxon>
    </lineage>
</organism>
<keyword evidence="2" id="KW-1185">Reference proteome</keyword>
<dbReference type="Proteomes" id="UP000692954">
    <property type="component" value="Unassembled WGS sequence"/>
</dbReference>
<dbReference type="EMBL" id="CAJJDN010000066">
    <property type="protein sequence ID" value="CAD8096424.1"/>
    <property type="molecule type" value="Genomic_DNA"/>
</dbReference>
<evidence type="ECO:0000313" key="1">
    <source>
        <dbReference type="EMBL" id="CAD8096424.1"/>
    </source>
</evidence>
<name>A0A8S1P2L0_9CILI</name>
<evidence type="ECO:0000313" key="2">
    <source>
        <dbReference type="Proteomes" id="UP000692954"/>
    </source>
</evidence>
<protein>
    <submittedName>
        <fullName evidence="1">Uncharacterized protein</fullName>
    </submittedName>
</protein>
<gene>
    <name evidence="1" type="ORF">PSON_ATCC_30995.1.T0660156</name>
</gene>
<dbReference type="AlphaFoldDB" id="A0A8S1P2L0"/>
<sequence>MYAKKKLKNQKMKKRVVARIKEYLKSIQQKLPEKSTKLIKFKSVILQKRQMNIIQDDKPHMF</sequence>